<dbReference type="AlphaFoldDB" id="A0A218P890"/>
<accession>A0A218P890</accession>
<gene>
    <name evidence="1" type="ORF">A3L08_06475</name>
</gene>
<proteinExistence type="predicted"/>
<evidence type="ECO:0000313" key="1">
    <source>
        <dbReference type="EMBL" id="ASJ06993.1"/>
    </source>
</evidence>
<name>A0A218P890_9EURY</name>
<dbReference type="KEGG" id="tpaf:A3L08_06475"/>
<protein>
    <submittedName>
        <fullName evidence="1">Uncharacterized protein</fullName>
    </submittedName>
</protein>
<reference evidence="1 2" key="1">
    <citation type="submission" date="2016-04" db="EMBL/GenBank/DDBJ databases">
        <title>Complete genome sequence of Thermococcus pacificus type strain P4.</title>
        <authorList>
            <person name="Oger P.M."/>
        </authorList>
    </citation>
    <scope>NUCLEOTIDE SEQUENCE [LARGE SCALE GENOMIC DNA]</scope>
    <source>
        <strain evidence="1 2">P-4</strain>
    </source>
</reference>
<dbReference type="Proteomes" id="UP000197418">
    <property type="component" value="Chromosome"/>
</dbReference>
<organism evidence="1 2">
    <name type="scientific">Thermococcus pacificus</name>
    <dbReference type="NCBI Taxonomy" id="71998"/>
    <lineage>
        <taxon>Archaea</taxon>
        <taxon>Methanobacteriati</taxon>
        <taxon>Methanobacteriota</taxon>
        <taxon>Thermococci</taxon>
        <taxon>Thermococcales</taxon>
        <taxon>Thermococcaceae</taxon>
        <taxon>Thermococcus</taxon>
    </lineage>
</organism>
<evidence type="ECO:0000313" key="2">
    <source>
        <dbReference type="Proteomes" id="UP000197418"/>
    </source>
</evidence>
<dbReference type="OrthoDB" id="90469at2157"/>
<keyword evidence="2" id="KW-1185">Reference proteome</keyword>
<dbReference type="EMBL" id="CP015102">
    <property type="protein sequence ID" value="ASJ06993.1"/>
    <property type="molecule type" value="Genomic_DNA"/>
</dbReference>
<sequence>MAEELVDITIHVKVPREYAEEFKRDVEARAWYLSHKGELFKNLKKLKGILKTDKSWKELKEEYYEGLTR</sequence>